<dbReference type="SUPFAM" id="SSF53756">
    <property type="entry name" value="UDP-Glycosyltransferase/glycogen phosphorylase"/>
    <property type="match status" value="1"/>
</dbReference>
<dbReference type="Gene3D" id="3.40.50.2000">
    <property type="entry name" value="Glycogen Phosphorylase B"/>
    <property type="match status" value="2"/>
</dbReference>
<dbReference type="InterPro" id="IPR001296">
    <property type="entry name" value="Glyco_trans_1"/>
</dbReference>
<sequence>MNKKSILLIMPYGSVGGMERLALGFYNYYKKVGYDVKALKFIKLDNDIIKFGEDELFLSDYDFYQMSKIQRLLFYVKAPYLINRIIKNHKFTHSIAFGDMANLFSSLSFSKEFKIGSIHALKSTEFKNKTIFNTISKLGYKTSYKFLDKLVCISIAIKEDLIKNCSYKFDNIEIIYNPHDLIDIIRLSKEAIIEDDEKEIFSKQTILFLGRLSIQKAPWHLIKSFKLVLNQFPDTNLVIIGDGDSNVTQHLQNLIEELNIKKSVHLLGRRNNPYKYLVKSNVLALSSYYEGTPNVIVEAMCLETPIVSTYCTKGIIELMSLKNHSETNINIEVEAGIITPNIFKGKLLQIPNDNKLIKEEILFADALKKMLETNNYKKQLQEHKIKLLGKFDINKITMQYIKK</sequence>
<dbReference type="PANTHER" id="PTHR12526">
    <property type="entry name" value="GLYCOSYLTRANSFERASE"/>
    <property type="match status" value="1"/>
</dbReference>
<keyword evidence="3" id="KW-1185">Reference proteome</keyword>
<dbReference type="STRING" id="1736674.APS56_02155"/>
<dbReference type="Pfam" id="PF00534">
    <property type="entry name" value="Glycos_transf_1"/>
    <property type="match status" value="1"/>
</dbReference>
<dbReference type="OrthoDB" id="798298at2"/>
<evidence type="ECO:0000313" key="3">
    <source>
        <dbReference type="Proteomes" id="UP000057981"/>
    </source>
</evidence>
<organism evidence="2 3">
    <name type="scientific">Pseudalgibacter alginicilyticus</name>
    <dbReference type="NCBI Taxonomy" id="1736674"/>
    <lineage>
        <taxon>Bacteria</taxon>
        <taxon>Pseudomonadati</taxon>
        <taxon>Bacteroidota</taxon>
        <taxon>Flavobacteriia</taxon>
        <taxon>Flavobacteriales</taxon>
        <taxon>Flavobacteriaceae</taxon>
        <taxon>Pseudalgibacter</taxon>
    </lineage>
</organism>
<name>A0A0P0CDD6_9FLAO</name>
<dbReference type="RefSeq" id="WP_054724352.1">
    <property type="nucleotide sequence ID" value="NZ_CP012898.1"/>
</dbReference>
<proteinExistence type="predicted"/>
<dbReference type="GO" id="GO:0016757">
    <property type="term" value="F:glycosyltransferase activity"/>
    <property type="evidence" value="ECO:0007669"/>
    <property type="project" value="InterPro"/>
</dbReference>
<dbReference type="Proteomes" id="UP000057981">
    <property type="component" value="Chromosome"/>
</dbReference>
<dbReference type="EMBL" id="CP012898">
    <property type="protein sequence ID" value="ALJ04029.1"/>
    <property type="molecule type" value="Genomic_DNA"/>
</dbReference>
<gene>
    <name evidence="2" type="ORF">APS56_02155</name>
</gene>
<protein>
    <recommendedName>
        <fullName evidence="1">Glycosyl transferase family 1 domain-containing protein</fullName>
    </recommendedName>
</protein>
<accession>A0A0P0CDD6</accession>
<feature type="domain" description="Glycosyl transferase family 1" evidence="1">
    <location>
        <begin position="202"/>
        <end position="318"/>
    </location>
</feature>
<dbReference type="PANTHER" id="PTHR12526:SF630">
    <property type="entry name" value="GLYCOSYLTRANSFERASE"/>
    <property type="match status" value="1"/>
</dbReference>
<dbReference type="AlphaFoldDB" id="A0A0P0CDD6"/>
<evidence type="ECO:0000259" key="1">
    <source>
        <dbReference type="Pfam" id="PF00534"/>
    </source>
</evidence>
<evidence type="ECO:0000313" key="2">
    <source>
        <dbReference type="EMBL" id="ALJ04029.1"/>
    </source>
</evidence>
<dbReference type="KEGG" id="ahz:APS56_02155"/>
<reference evidence="2 3" key="1">
    <citation type="submission" date="2015-10" db="EMBL/GenBank/DDBJ databases">
        <authorList>
            <person name="Gilbert D.G."/>
        </authorList>
    </citation>
    <scope>NUCLEOTIDE SEQUENCE [LARGE SCALE GENOMIC DNA]</scope>
    <source>
        <strain evidence="3">HZ-22</strain>
    </source>
</reference>
<dbReference type="CDD" id="cd03811">
    <property type="entry name" value="GT4_GT28_WabH-like"/>
    <property type="match status" value="1"/>
</dbReference>